<protein>
    <submittedName>
        <fullName evidence="3">Uncharacterized protein</fullName>
    </submittedName>
</protein>
<evidence type="ECO:0000313" key="3">
    <source>
        <dbReference type="EMBL" id="GGK43923.1"/>
    </source>
</evidence>
<evidence type="ECO:0000256" key="1">
    <source>
        <dbReference type="SAM" id="MobiDB-lite"/>
    </source>
</evidence>
<feature type="compositionally biased region" description="Acidic residues" evidence="1">
    <location>
        <begin position="376"/>
        <end position="390"/>
    </location>
</feature>
<keyword evidence="2" id="KW-0472">Membrane</keyword>
<evidence type="ECO:0000313" key="4">
    <source>
        <dbReference type="Proteomes" id="UP000662200"/>
    </source>
</evidence>
<feature type="compositionally biased region" description="Low complexity" evidence="1">
    <location>
        <begin position="313"/>
        <end position="322"/>
    </location>
</feature>
<reference evidence="3" key="1">
    <citation type="journal article" date="2014" name="Int. J. Syst. Evol. Microbiol.">
        <title>Complete genome sequence of Corynebacterium casei LMG S-19264T (=DSM 44701T), isolated from a smear-ripened cheese.</title>
        <authorList>
            <consortium name="US DOE Joint Genome Institute (JGI-PGF)"/>
            <person name="Walter F."/>
            <person name="Albersmeier A."/>
            <person name="Kalinowski J."/>
            <person name="Ruckert C."/>
        </authorList>
    </citation>
    <scope>NUCLEOTIDE SEQUENCE</scope>
    <source>
        <strain evidence="3">JCM 3091</strain>
    </source>
</reference>
<keyword evidence="2" id="KW-0812">Transmembrane</keyword>
<dbReference type="Proteomes" id="UP000662200">
    <property type="component" value="Unassembled WGS sequence"/>
</dbReference>
<feature type="transmembrane region" description="Helical" evidence="2">
    <location>
        <begin position="104"/>
        <end position="131"/>
    </location>
</feature>
<feature type="region of interest" description="Disordered" evidence="1">
    <location>
        <begin position="296"/>
        <end position="322"/>
    </location>
</feature>
<feature type="compositionally biased region" description="Acidic residues" evidence="1">
    <location>
        <begin position="411"/>
        <end position="443"/>
    </location>
</feature>
<dbReference type="EMBL" id="BMQC01000029">
    <property type="protein sequence ID" value="GGK43923.1"/>
    <property type="molecule type" value="Genomic_DNA"/>
</dbReference>
<feature type="region of interest" description="Disordered" evidence="1">
    <location>
        <begin position="371"/>
        <end position="448"/>
    </location>
</feature>
<accession>A0A8J3FKA4</accession>
<gene>
    <name evidence="3" type="ORF">GCM10010124_40960</name>
</gene>
<evidence type="ECO:0000256" key="2">
    <source>
        <dbReference type="SAM" id="Phobius"/>
    </source>
</evidence>
<feature type="transmembrane region" description="Helical" evidence="2">
    <location>
        <begin position="143"/>
        <end position="164"/>
    </location>
</feature>
<feature type="region of interest" description="Disordered" evidence="1">
    <location>
        <begin position="545"/>
        <end position="582"/>
    </location>
</feature>
<feature type="compositionally biased region" description="Acidic residues" evidence="1">
    <location>
        <begin position="298"/>
        <end position="308"/>
    </location>
</feature>
<feature type="transmembrane region" description="Helical" evidence="2">
    <location>
        <begin position="27"/>
        <end position="49"/>
    </location>
</feature>
<feature type="transmembrane region" description="Helical" evidence="2">
    <location>
        <begin position="208"/>
        <end position="227"/>
    </location>
</feature>
<dbReference type="AlphaFoldDB" id="A0A8J3FKA4"/>
<proteinExistence type="predicted"/>
<feature type="transmembrane region" description="Helical" evidence="2">
    <location>
        <begin position="61"/>
        <end position="83"/>
    </location>
</feature>
<feature type="transmembrane region" description="Helical" evidence="2">
    <location>
        <begin position="176"/>
        <end position="196"/>
    </location>
</feature>
<dbReference type="RefSeq" id="WP_189116009.1">
    <property type="nucleotide sequence ID" value="NZ_BMQC01000029.1"/>
</dbReference>
<keyword evidence="4" id="KW-1185">Reference proteome</keyword>
<organism evidence="3 4">
    <name type="scientific">Pilimelia terevasa</name>
    <dbReference type="NCBI Taxonomy" id="53372"/>
    <lineage>
        <taxon>Bacteria</taxon>
        <taxon>Bacillati</taxon>
        <taxon>Actinomycetota</taxon>
        <taxon>Actinomycetes</taxon>
        <taxon>Micromonosporales</taxon>
        <taxon>Micromonosporaceae</taxon>
        <taxon>Pilimelia</taxon>
    </lineage>
</organism>
<name>A0A8J3FKA4_9ACTN</name>
<reference evidence="3" key="2">
    <citation type="submission" date="2020-09" db="EMBL/GenBank/DDBJ databases">
        <authorList>
            <person name="Sun Q."/>
            <person name="Ohkuma M."/>
        </authorList>
    </citation>
    <scope>NUCLEOTIDE SEQUENCE</scope>
    <source>
        <strain evidence="3">JCM 3091</strain>
    </source>
</reference>
<keyword evidence="2" id="KW-1133">Transmembrane helix</keyword>
<feature type="region of interest" description="Disordered" evidence="1">
    <location>
        <begin position="256"/>
        <end position="281"/>
    </location>
</feature>
<sequence>MATRERAQRTAGAGGASSAGTRRLPRLWTVAGSLAVAAAVYVAAASSTVGRVAYTFTFYFMHFYAGVFILMGLTGTVIFGLVATDRIVLNPRLRVWMQAIHRCMALFSMAFLAVHVWTKATGGTITLFNAFVPFTNPGATTNLYLGLGPVSGYLMLFLFWTGIARAVFADRWSPRVWRLLHSVAYLTWPLALLHGLGAGRRPATWVTASYLLCVLAVTAALLLRLATNRGRQQERGRVARPALAIDAEGRQVRAVDATPARGRATPPERATNPLEERWAKSAESWAANAHTLVPATQPEEDAEDEDEPPAPAEPAARSAARIAAAQAAARSAAKAAARRAALAAVPVGRATPQVRAADARFVADLDARFAGRPGEDRDEDDFADEFDDDAPGSGADFAGREQARGARAAYDEDEFEDEEFAEDDDVDEVDAAYDGEYPGDGEYAEDRRDAWYEEETTEVDWLDRASGGVRRAAADEAAYQPRRLREYEPRRAAREDSRAAARSAIAAREAEREFVVDFDGDAAPEGEFGWMEPDETPTLVDLANRRARRAERAGTGRNRPRYRASDEEYDDEAYEMSWREAR</sequence>
<comment type="caution">
    <text evidence="3">The sequence shown here is derived from an EMBL/GenBank/DDBJ whole genome shotgun (WGS) entry which is preliminary data.</text>
</comment>